<dbReference type="GeneID" id="1501649"/>
<keyword evidence="1" id="KW-1133">Transmembrane helix</keyword>
<dbReference type="AlphaFoldDB" id="Q9G1N7"/>
<dbReference type="RefSeq" id="NP_066410.1">
    <property type="nucleotide sequence ID" value="NC_002571.1"/>
</dbReference>
<protein>
    <submittedName>
        <fullName evidence="2">Orf153</fullName>
    </submittedName>
</protein>
<sequence length="153" mass="18079">MFSFLKRLFLKVLNMLMSWVLKLNYYLLYYVIYPLFGINPNLNLTEEKPDKVHILLTLRPKDPSELSDLELYTLKGKLLDLSLKNNMICMTSIYGKTEDNKDVCSVLKSTKILTDYNIEDYTKELTKAVFSFKDTYDVKYIYFITVRIKLITL</sequence>
<evidence type="ECO:0000256" key="1">
    <source>
        <dbReference type="SAM" id="Phobius"/>
    </source>
</evidence>
<dbReference type="EMBL" id="AF287134">
    <property type="protein sequence ID" value="AAG18419.1"/>
    <property type="molecule type" value="Genomic_DNA"/>
</dbReference>
<name>Q9G1N7_OCHDN</name>
<feature type="transmembrane region" description="Helical" evidence="1">
    <location>
        <begin position="12"/>
        <end position="32"/>
    </location>
</feature>
<dbReference type="GeneID" id="1501643"/>
<keyword evidence="2" id="KW-0496">Mitochondrion</keyword>
<organism evidence="2">
    <name type="scientific">Ochromonas danica</name>
    <name type="common">Golden alga</name>
    <name type="synonym">Chlorochromonas danica</name>
    <dbReference type="NCBI Taxonomy" id="2986"/>
    <lineage>
        <taxon>Eukaryota</taxon>
        <taxon>Sar</taxon>
        <taxon>Stramenopiles</taxon>
        <taxon>Ochrophyta</taxon>
        <taxon>Chrysophyceae</taxon>
        <taxon>Chromulinales</taxon>
        <taxon>Chromulinaceae</taxon>
        <taxon>Ochromonas</taxon>
    </lineage>
</organism>
<accession>Q9G1N7</accession>
<keyword evidence="1" id="KW-0812">Transmembrane</keyword>
<dbReference type="EMBL" id="AF287134">
    <property type="protein sequence ID" value="AAG18420.1"/>
    <property type="molecule type" value="Genomic_DNA"/>
</dbReference>
<reference evidence="2" key="1">
    <citation type="submission" date="2000-07" db="EMBL/GenBank/DDBJ databases">
        <title>Phylogenetic relationships of stramenopile algae, based on complete mitochondrial genome sequences.</title>
        <authorList>
            <person name="Burger G."/>
            <person name="Lang B.F."/>
            <person name="Gray W.M.M.W."/>
        </authorList>
    </citation>
    <scope>NUCLEOTIDE SEQUENCE</scope>
</reference>
<dbReference type="RefSeq" id="NP_066453.1">
    <property type="nucleotide sequence ID" value="NC_002571.1"/>
</dbReference>
<keyword evidence="1" id="KW-0472">Membrane</keyword>
<evidence type="ECO:0000313" key="2">
    <source>
        <dbReference type="EMBL" id="AAG18420.1"/>
    </source>
</evidence>
<geneLocation type="mitochondrion" evidence="2"/>
<proteinExistence type="predicted"/>